<accession>A0A926KX62</accession>
<dbReference type="EMBL" id="JACVVD010000027">
    <property type="protein sequence ID" value="MBD0384796.1"/>
    <property type="molecule type" value="Genomic_DNA"/>
</dbReference>
<dbReference type="SUPFAM" id="SSF55383">
    <property type="entry name" value="Copper amine oxidase, domain N"/>
    <property type="match status" value="1"/>
</dbReference>
<name>A0A926KX62_9BACL</name>
<dbReference type="InterPro" id="IPR036582">
    <property type="entry name" value="Mao_N_sf"/>
</dbReference>
<organism evidence="2 3">
    <name type="scientific">Paenibacillus sedimenti</name>
    <dbReference type="NCBI Taxonomy" id="2770274"/>
    <lineage>
        <taxon>Bacteria</taxon>
        <taxon>Bacillati</taxon>
        <taxon>Bacillota</taxon>
        <taxon>Bacilli</taxon>
        <taxon>Bacillales</taxon>
        <taxon>Paenibacillaceae</taxon>
        <taxon>Paenibacillus</taxon>
    </lineage>
</organism>
<dbReference type="Proteomes" id="UP000650466">
    <property type="component" value="Unassembled WGS sequence"/>
</dbReference>
<dbReference type="Pfam" id="PF07833">
    <property type="entry name" value="Cu_amine_oxidN1"/>
    <property type="match status" value="1"/>
</dbReference>
<evidence type="ECO:0000313" key="2">
    <source>
        <dbReference type="EMBL" id="MBD0384796.1"/>
    </source>
</evidence>
<dbReference type="AlphaFoldDB" id="A0A926KX62"/>
<evidence type="ECO:0000259" key="1">
    <source>
        <dbReference type="Pfam" id="PF07833"/>
    </source>
</evidence>
<proteinExistence type="predicted"/>
<feature type="domain" description="Copper amine oxidase-like N-terminal" evidence="1">
    <location>
        <begin position="14"/>
        <end position="115"/>
    </location>
</feature>
<reference evidence="2" key="1">
    <citation type="submission" date="2020-09" db="EMBL/GenBank/DDBJ databases">
        <title>Draft Genome Sequence of Paenibacillus sp. WST5.</title>
        <authorList>
            <person name="Bao Z."/>
        </authorList>
    </citation>
    <scope>NUCLEOTIDE SEQUENCE</scope>
    <source>
        <strain evidence="2">WST5</strain>
    </source>
</reference>
<keyword evidence="3" id="KW-1185">Reference proteome</keyword>
<evidence type="ECO:0000313" key="3">
    <source>
        <dbReference type="Proteomes" id="UP000650466"/>
    </source>
</evidence>
<gene>
    <name evidence="2" type="ORF">ICC18_32740</name>
</gene>
<dbReference type="InterPro" id="IPR012854">
    <property type="entry name" value="Cu_amine_oxidase-like_N"/>
</dbReference>
<dbReference type="Gene3D" id="3.30.457.10">
    <property type="entry name" value="Copper amine oxidase-like, N-terminal domain"/>
    <property type="match status" value="1"/>
</dbReference>
<comment type="caution">
    <text evidence="2">The sequence shown here is derived from an EMBL/GenBank/DDBJ whole genome shotgun (WGS) entry which is preliminary data.</text>
</comment>
<protein>
    <submittedName>
        <fullName evidence="2">Copper amine oxidase N-terminal domain-containing protein</fullName>
    </submittedName>
</protein>
<sequence>MAESELRAVAVELDGSKLAADAYMVDGRTMVPLRAIFERLNATVEWDDVNKAISATKDTKVIWLAIGNTEAKIGGNPVTLDVPPMLIHGQSFVPLRFVSEALGAQVTFDGESSTAKVSTGSSCGAGGQVHSGTISGSGETWGVCGSPHFVKGDFMVEGLESPILTIEAGAVVRFESEASLIIGQSAPGGLVISGTSEKPVVLTADSAGPNAGFWKGIRFFEKTLRGNATIEGARIEYAGGYEGALYLDAATQRMEVTVKNSEWKNTLFAGIQMKGMARLSERSMNLTISGTKTAQEGGGFPIITDLVGSHLLPKGNYTGNDIDSIRITSYQTYDEMKMSTTWSHVGVPYDSDISIVVAGPANPTLTIEPGVVTKWAIDTGIEIGHAEQGGLMAVGTKEKPIVFTAKKDKPGSWTGISFREAADKKNNQLQHVVVEYAINGVTLEDDIGPIVKDAVLRSNKEHGVYMPNYEQGHTDYRTGLNNTFKDNGTDQNME</sequence>